<keyword evidence="2 10" id="KW-0245">EGF-like domain</keyword>
<keyword evidence="4 13" id="KW-0732">Signal</keyword>
<dbReference type="SMART" id="SM00179">
    <property type="entry name" value="EGF_CA"/>
    <property type="match status" value="2"/>
</dbReference>
<evidence type="ECO:0000256" key="6">
    <source>
        <dbReference type="ARBA" id="ARBA00022837"/>
    </source>
</evidence>
<dbReference type="Gene3D" id="2.10.25.10">
    <property type="entry name" value="Laminin"/>
    <property type="match status" value="3"/>
</dbReference>
<dbReference type="PROSITE" id="PS50092">
    <property type="entry name" value="TSP1"/>
    <property type="match status" value="3"/>
</dbReference>
<keyword evidence="6 11" id="KW-0106">Calcium</keyword>
<evidence type="ECO:0008006" key="18">
    <source>
        <dbReference type="Google" id="ProtNLM"/>
    </source>
</evidence>
<keyword evidence="9" id="KW-0325">Glycoprotein</keyword>
<dbReference type="PROSITE" id="PS51234">
    <property type="entry name" value="TSP3"/>
    <property type="match status" value="4"/>
</dbReference>
<dbReference type="SUPFAM" id="SSF103647">
    <property type="entry name" value="TSP type-3 repeat"/>
    <property type="match status" value="3"/>
</dbReference>
<keyword evidence="8" id="KW-1015">Disulfide bond</keyword>
<dbReference type="AlphaFoldDB" id="A0A7N6BQ65"/>
<dbReference type="PRINTS" id="PR01705">
    <property type="entry name" value="TSP1REPEAT"/>
</dbReference>
<feature type="repeat" description="TSP type-3" evidence="11">
    <location>
        <begin position="742"/>
        <end position="777"/>
    </location>
</feature>
<keyword evidence="5" id="KW-0677">Repeat</keyword>
<dbReference type="SUPFAM" id="SSF49899">
    <property type="entry name" value="Concanavalin A-like lectins/glucanases"/>
    <property type="match status" value="2"/>
</dbReference>
<dbReference type="GO" id="GO:0007155">
    <property type="term" value="P:cell adhesion"/>
    <property type="evidence" value="ECO:0007669"/>
    <property type="project" value="UniProtKB-KW"/>
</dbReference>
<feature type="domain" description="EGF-like" evidence="14">
    <location>
        <begin position="602"/>
        <end position="646"/>
    </location>
</feature>
<dbReference type="SMART" id="SM00210">
    <property type="entry name" value="TSPN"/>
    <property type="match status" value="1"/>
</dbReference>
<evidence type="ECO:0000313" key="17">
    <source>
        <dbReference type="Proteomes" id="UP000265040"/>
    </source>
</evidence>
<dbReference type="Pfam" id="PF02412">
    <property type="entry name" value="TSP_3"/>
    <property type="match status" value="7"/>
</dbReference>
<feature type="repeat" description="TSP type-3" evidence="11">
    <location>
        <begin position="875"/>
        <end position="910"/>
    </location>
</feature>
<dbReference type="SMART" id="SM00209">
    <property type="entry name" value="TSP1"/>
    <property type="match status" value="3"/>
</dbReference>
<evidence type="ECO:0000256" key="11">
    <source>
        <dbReference type="PROSITE-ProRule" id="PRU00634"/>
    </source>
</evidence>
<dbReference type="FunFam" id="2.20.100.10:FF:000004">
    <property type="entry name" value="Adhesion G protein-coupled receptor B2"/>
    <property type="match status" value="1"/>
</dbReference>
<dbReference type="Gene3D" id="4.10.1080.10">
    <property type="entry name" value="TSP type-3 repeat"/>
    <property type="match status" value="2"/>
</dbReference>
<evidence type="ECO:0000256" key="10">
    <source>
        <dbReference type="PROSITE-ProRule" id="PRU00076"/>
    </source>
</evidence>
<dbReference type="FunFam" id="4.10.1080.10:FF:000002">
    <property type="entry name" value="Thrombospondin 3"/>
    <property type="match status" value="1"/>
</dbReference>
<dbReference type="SMART" id="SM00181">
    <property type="entry name" value="EGF"/>
    <property type="match status" value="3"/>
</dbReference>
<evidence type="ECO:0000256" key="7">
    <source>
        <dbReference type="ARBA" id="ARBA00022889"/>
    </source>
</evidence>
<dbReference type="InterPro" id="IPR001881">
    <property type="entry name" value="EGF-like_Ca-bd_dom"/>
</dbReference>
<proteinExistence type="inferred from homology"/>
<feature type="compositionally biased region" description="Acidic residues" evidence="12">
    <location>
        <begin position="694"/>
        <end position="703"/>
    </location>
</feature>
<name>A0A7N6BQ65_ANATE</name>
<dbReference type="GO" id="GO:0005576">
    <property type="term" value="C:extracellular region"/>
    <property type="evidence" value="ECO:0007669"/>
    <property type="project" value="InterPro"/>
</dbReference>
<dbReference type="Proteomes" id="UP000265040">
    <property type="component" value="Chromosome 24"/>
</dbReference>
<feature type="region of interest" description="Disordered" evidence="12">
    <location>
        <begin position="796"/>
        <end position="884"/>
    </location>
</feature>
<dbReference type="InterPro" id="IPR028974">
    <property type="entry name" value="TSP_type-3_rpt"/>
</dbReference>
<feature type="repeat" description="TSP type-3" evidence="11">
    <location>
        <begin position="683"/>
        <end position="718"/>
    </location>
</feature>
<evidence type="ECO:0000256" key="2">
    <source>
        <dbReference type="ARBA" id="ARBA00022536"/>
    </source>
</evidence>
<dbReference type="Pfam" id="PF05735">
    <property type="entry name" value="TSP_C"/>
    <property type="match status" value="1"/>
</dbReference>
<evidence type="ECO:0000256" key="1">
    <source>
        <dbReference type="ARBA" id="ARBA00009456"/>
    </source>
</evidence>
<dbReference type="FunFam" id="4.10.1080.10:FF:000004">
    <property type="entry name" value="Cartilage oligomeric matrix protein"/>
    <property type="match status" value="1"/>
</dbReference>
<feature type="signal peptide" evidence="13">
    <location>
        <begin position="1"/>
        <end position="21"/>
    </location>
</feature>
<evidence type="ECO:0000259" key="15">
    <source>
        <dbReference type="PROSITE" id="PS51236"/>
    </source>
</evidence>
<dbReference type="Pfam" id="PF00090">
    <property type="entry name" value="TSP_1"/>
    <property type="match status" value="3"/>
</dbReference>
<dbReference type="FunFam" id="2.10.25.10:FF:000070">
    <property type="entry name" value="Thrombospondin 2"/>
    <property type="match status" value="1"/>
</dbReference>
<dbReference type="Gene3D" id="2.60.120.200">
    <property type="match status" value="2"/>
</dbReference>
<evidence type="ECO:0000256" key="9">
    <source>
        <dbReference type="ARBA" id="ARBA00023180"/>
    </source>
</evidence>
<dbReference type="FunFam" id="2.60.120.200:FF:000009">
    <property type="entry name" value="Thrombospondin 1"/>
    <property type="match status" value="1"/>
</dbReference>
<evidence type="ECO:0000256" key="5">
    <source>
        <dbReference type="ARBA" id="ARBA00022737"/>
    </source>
</evidence>
<dbReference type="FunFam" id="4.10.1080.10:FF:000001">
    <property type="entry name" value="Thrombospondin 3"/>
    <property type="match status" value="1"/>
</dbReference>
<dbReference type="PANTHER" id="PTHR10199">
    <property type="entry name" value="THROMBOSPONDIN"/>
    <property type="match status" value="1"/>
</dbReference>
<organism evidence="16 17">
    <name type="scientific">Anabas testudineus</name>
    <name type="common">Climbing perch</name>
    <name type="synonym">Anthias testudineus</name>
    <dbReference type="NCBI Taxonomy" id="64144"/>
    <lineage>
        <taxon>Eukaryota</taxon>
        <taxon>Metazoa</taxon>
        <taxon>Chordata</taxon>
        <taxon>Craniata</taxon>
        <taxon>Vertebrata</taxon>
        <taxon>Euteleostomi</taxon>
        <taxon>Actinopterygii</taxon>
        <taxon>Neopterygii</taxon>
        <taxon>Teleostei</taxon>
        <taxon>Neoteleostei</taxon>
        <taxon>Acanthomorphata</taxon>
        <taxon>Anabantaria</taxon>
        <taxon>Anabantiformes</taxon>
        <taxon>Anabantoidei</taxon>
        <taxon>Anabantidae</taxon>
        <taxon>Anabas</taxon>
    </lineage>
</organism>
<feature type="domain" description="EGF-like" evidence="14">
    <location>
        <begin position="503"/>
        <end position="543"/>
    </location>
</feature>
<reference evidence="16" key="1">
    <citation type="submission" date="2021-04" db="EMBL/GenBank/DDBJ databases">
        <authorList>
            <consortium name="Wellcome Sanger Institute Data Sharing"/>
        </authorList>
    </citation>
    <scope>NUCLEOTIDE SEQUENCE [LARGE SCALE GENOMIC DNA]</scope>
</reference>
<dbReference type="GO" id="GO:0016525">
    <property type="term" value="P:negative regulation of angiogenesis"/>
    <property type="evidence" value="ECO:0007669"/>
    <property type="project" value="UniProtKB-ARBA"/>
</dbReference>
<dbReference type="InterPro" id="IPR013320">
    <property type="entry name" value="ConA-like_dom_sf"/>
</dbReference>
<keyword evidence="3" id="KW-0358">Heparin-binding</keyword>
<dbReference type="SUPFAM" id="SSF82895">
    <property type="entry name" value="TSP-1 type 1 repeat"/>
    <property type="match status" value="3"/>
</dbReference>
<feature type="repeat" description="TSP type-3" evidence="11">
    <location>
        <begin position="839"/>
        <end position="874"/>
    </location>
</feature>
<comment type="caution">
    <text evidence="10">Lacks conserved residue(s) required for the propagation of feature annotation.</text>
</comment>
<dbReference type="PROSITE" id="PS01186">
    <property type="entry name" value="EGF_2"/>
    <property type="match status" value="1"/>
</dbReference>
<dbReference type="InterPro" id="IPR008859">
    <property type="entry name" value="Thrombospondin_C"/>
</dbReference>
<sequence>ISILIIFLWIFLFALLFCSDSRDDDSVYDLFELVQVPKKNSGVTLVKGDDPYSPAYKILNPDLIPPVPESAFRDLIDTIHAERGFLLLLNFKQFRRTRGSLLTVEKLDGSGPVFEIVSNGKANTLDLVFSTENKQQVVSFEEANLATGYWKNITLYVEEDRAQLYTGCEEVNNAELDAPIQSILTQETPGSAQLRIGKGAVKDRFMVRARVFVGFIMLLSKHFSHIYQSHFILSAETKNICQWGIPVYPEDSGPFCFPNLSQCVSLWPSTQQRAFSPSVPAKSTLLVLCFKSFPSSFRSGSVCEGVLPLWNRSFIVSLSPCLIFSPSCSASDYAEDGWSPWSEWTHCSVSCGRGIQQRGRSCDRINNNCEGTSVQTRDCYLQECDKRFKQDGNWSHWSPWSSCSVTCGSGVITRIRLCNSPTPQFGGKDCKGEGRETEKCQKSPCPINGNWGPWSPWNTCTLTCGGGVQTRTRLCNDPIPKHGGKDCVGDAKDTQICNKKACPIDGCLSNPCFAGAKCTSFPDGSWKCGKCPAGYTGNGIKCKDIDECKEVPDACFEFNGVHRCENTVPGYNCLPCPPRFSGPQPFGKGVEQAAANKQVCTPRNPCLDGSHDCNKNARCNYLGHFADPMYRCECRPGYAGNGHICGEDTDLDGWPNAELVCVENATYHCKKDNCPNLPNSGQEDYDKDGIGDACDNDDDNDGIPDDRDNCPFIYNPRQYDYDRDDVGDRCDNCPYNSNPDQTDTDNNGEGDACAVDIDGDGILNEKDNCPYVYNVDQRDTDMDGVGDMCDNCPLEHNPDQLDSDDDRVGDKCDSNQDIDEDGHQNNLDNCPYIPNANQADHDKDGKGDACDHDDDNDGIPDEKDNCRLAFNPDQLDSDGDGRGDACKDDFDQDNVPDIYDVCPENFDISETDFRKFQMVPLDPKGTSQIDPNWVVRHQGKELVQTVNCDPGIAVGYHEFNAVDFSGTFFINTERDDDYAGFVFGYQSSSRFYVVMWKQITQTYWSNKPTKAQGYSGLSIKVVNSTTGPGEHLRNALWHTGNTPGQVRTLWHDPKNIGWKDFTAYRWHLIHRPRTGHIRVVMYEGKKIMADSGSIYDKTYAGGRLGLFVFSQEMVYFSDLKYECRDA</sequence>
<feature type="compositionally biased region" description="Basic and acidic residues" evidence="12">
    <location>
        <begin position="839"/>
        <end position="850"/>
    </location>
</feature>
<accession>A0A7N6BQ65</accession>
<feature type="domain" description="TSP C-terminal" evidence="15">
    <location>
        <begin position="914"/>
        <end position="1126"/>
    </location>
</feature>
<dbReference type="InterPro" id="IPR036383">
    <property type="entry name" value="TSP1_rpt_sf"/>
</dbReference>
<dbReference type="InterPro" id="IPR000884">
    <property type="entry name" value="TSP1_rpt"/>
</dbReference>
<dbReference type="Gene3D" id="2.20.100.10">
    <property type="entry name" value="Thrombospondin type-1 (TSP1) repeat"/>
    <property type="match status" value="3"/>
</dbReference>
<evidence type="ECO:0000256" key="13">
    <source>
        <dbReference type="SAM" id="SignalP"/>
    </source>
</evidence>
<evidence type="ECO:0000256" key="12">
    <source>
        <dbReference type="SAM" id="MobiDB-lite"/>
    </source>
</evidence>
<dbReference type="InterPro" id="IPR017897">
    <property type="entry name" value="Thrombospondin_3_rpt"/>
</dbReference>
<dbReference type="SUPFAM" id="SSF57196">
    <property type="entry name" value="EGF/Laminin"/>
    <property type="match status" value="1"/>
</dbReference>
<reference evidence="16" key="3">
    <citation type="submission" date="2025-09" db="UniProtKB">
        <authorList>
            <consortium name="Ensembl"/>
        </authorList>
    </citation>
    <scope>IDENTIFICATION</scope>
</reference>
<keyword evidence="7" id="KW-0130">Cell adhesion</keyword>
<evidence type="ECO:0000256" key="3">
    <source>
        <dbReference type="ARBA" id="ARBA00022674"/>
    </source>
</evidence>
<dbReference type="PANTHER" id="PTHR10199:SF78">
    <property type="entry name" value="THROMBOSPONDIN-1"/>
    <property type="match status" value="1"/>
</dbReference>
<evidence type="ECO:0000259" key="14">
    <source>
        <dbReference type="PROSITE" id="PS50026"/>
    </source>
</evidence>
<dbReference type="InterPro" id="IPR048287">
    <property type="entry name" value="TSPN-like_N"/>
</dbReference>
<reference evidence="16" key="2">
    <citation type="submission" date="2025-08" db="UniProtKB">
        <authorList>
            <consortium name="Ensembl"/>
        </authorList>
    </citation>
    <scope>IDENTIFICATION</scope>
</reference>
<dbReference type="FunFam" id="2.20.100.10:FF:000007">
    <property type="entry name" value="Thrombospondin 1"/>
    <property type="match status" value="2"/>
</dbReference>
<dbReference type="FunFam" id="2.10.25.10:FF:000027">
    <property type="entry name" value="Thrombospondin 3"/>
    <property type="match status" value="1"/>
</dbReference>
<feature type="region of interest" description="Disordered" evidence="12">
    <location>
        <begin position="680"/>
        <end position="709"/>
    </location>
</feature>
<dbReference type="InterPro" id="IPR003367">
    <property type="entry name" value="Thrombospondin_3-like_rpt"/>
</dbReference>
<dbReference type="GO" id="GO:0005509">
    <property type="term" value="F:calcium ion binding"/>
    <property type="evidence" value="ECO:0007669"/>
    <property type="project" value="UniProtKB-UniRule"/>
</dbReference>
<dbReference type="PROSITE" id="PS50026">
    <property type="entry name" value="EGF_3"/>
    <property type="match status" value="2"/>
</dbReference>
<comment type="similarity">
    <text evidence="1">Belongs to the thrombospondin family.</text>
</comment>
<evidence type="ECO:0000256" key="8">
    <source>
        <dbReference type="ARBA" id="ARBA00023157"/>
    </source>
</evidence>
<feature type="chain" id="PRO_5030537682" description="Thrombospondin 1b" evidence="13">
    <location>
        <begin position="22"/>
        <end position="1126"/>
    </location>
</feature>
<evidence type="ECO:0000256" key="4">
    <source>
        <dbReference type="ARBA" id="ARBA00022729"/>
    </source>
</evidence>
<protein>
    <recommendedName>
        <fullName evidence="18">Thrombospondin 1b</fullName>
    </recommendedName>
</protein>
<keyword evidence="17" id="KW-1185">Reference proteome</keyword>
<dbReference type="InterPro" id="IPR000742">
    <property type="entry name" value="EGF"/>
</dbReference>
<dbReference type="FunFam" id="2.10.25.10:FF:000025">
    <property type="entry name" value="Thrombospondin 3"/>
    <property type="match status" value="1"/>
</dbReference>
<dbReference type="GeneTree" id="ENSGT00940000155832"/>
<evidence type="ECO:0000313" key="16">
    <source>
        <dbReference type="Ensembl" id="ENSATEP00000065136.1"/>
    </source>
</evidence>
<dbReference type="GO" id="GO:0008201">
    <property type="term" value="F:heparin binding"/>
    <property type="evidence" value="ECO:0007669"/>
    <property type="project" value="UniProtKB-KW"/>
</dbReference>
<dbReference type="Ensembl" id="ENSATET00000064705.2">
    <property type="protein sequence ID" value="ENSATEP00000065136.1"/>
    <property type="gene ID" value="ENSATEG00000021771.3"/>
</dbReference>
<dbReference type="PROSITE" id="PS51236">
    <property type="entry name" value="TSP_CTER"/>
    <property type="match status" value="1"/>
</dbReference>